<dbReference type="EMBL" id="BK016093">
    <property type="protein sequence ID" value="DAF94538.1"/>
    <property type="molecule type" value="Genomic_DNA"/>
</dbReference>
<evidence type="ECO:0000313" key="1">
    <source>
        <dbReference type="EMBL" id="DAF94538.1"/>
    </source>
</evidence>
<organism evidence="1">
    <name type="scientific">Siphoviridae sp. ctTDf8</name>
    <dbReference type="NCBI Taxonomy" id="2825517"/>
    <lineage>
        <taxon>Viruses</taxon>
        <taxon>Duplodnaviria</taxon>
        <taxon>Heunggongvirae</taxon>
        <taxon>Uroviricota</taxon>
        <taxon>Caudoviricetes</taxon>
    </lineage>
</organism>
<protein>
    <submittedName>
        <fullName evidence="1">Uncharacterized protein</fullName>
    </submittedName>
</protein>
<reference evidence="1" key="1">
    <citation type="journal article" date="2021" name="Proc. Natl. Acad. Sci. U.S.A.">
        <title>A Catalog of Tens of Thousands of Viruses from Human Metagenomes Reveals Hidden Associations with Chronic Diseases.</title>
        <authorList>
            <person name="Tisza M.J."/>
            <person name="Buck C.B."/>
        </authorList>
    </citation>
    <scope>NUCLEOTIDE SEQUENCE</scope>
    <source>
        <strain evidence="1">CtTDf8</strain>
    </source>
</reference>
<name>A0A8S5UJG1_9CAUD</name>
<sequence>MNLRVSYADVAVGAKEAFTPSVTGTTADSNPALLKGDTVAIWGNPCEIYSVLLDGSMQIAPDDAAYALVSNELSGEGDGSFTTAPALTVTASGQYTSQGVTLIFDEMANRYASAVNIVWYRGTTQLASKNFIPDSANYFCANKVENYNKLVITFSKLNMPKNRLYLTGIIFGTVRNFGRNELENFSLLQELEPISETVSINTVDFTLKKQSDVDFIFQDKQPIYTYFDDTLVQTTFITHYERNSDKSYDIQSEDWVSILDDSPFDGGIYSSKNADTLIGEILTPLGAEYELATVLQTATVTGYIPICSCREALNQVAFALGAVVDTSYSSKIKIYTLPDEVSGTLNKTNTFTGQTTTFRDKLTELRLTAYSYAEGTESMTAYKAADSGTGNGITVEFSEPLHTLSITNGTIVSSNANKAVINASANCVLTGKKYDKTQSVITKRNPLVLAGDKENVAELKDFTLVNRTNADALAAAAYNYYSARREISEKILSGDLRVGEKVTQEYDYMDNVTGRLVSMKFNVSGAAKAAEVKIR</sequence>
<proteinExistence type="predicted"/>
<accession>A0A8S5UJG1</accession>